<organism evidence="1 2">
    <name type="scientific">Mucor circinelloides f. circinelloides (strain 1006PhL)</name>
    <name type="common">Mucormycosis agent</name>
    <name type="synonym">Calyptromyces circinelloides</name>
    <dbReference type="NCBI Taxonomy" id="1220926"/>
    <lineage>
        <taxon>Eukaryota</taxon>
        <taxon>Fungi</taxon>
        <taxon>Fungi incertae sedis</taxon>
        <taxon>Mucoromycota</taxon>
        <taxon>Mucoromycotina</taxon>
        <taxon>Mucoromycetes</taxon>
        <taxon>Mucorales</taxon>
        <taxon>Mucorineae</taxon>
        <taxon>Mucoraceae</taxon>
        <taxon>Mucor</taxon>
    </lineage>
</organism>
<sequence>MMPPMSLLLPQPSLQVRDCLAIYVGFSGPGGSIDLECGDSRYALYVKHDRRHTSTGRVRNNGAYNATQTVTVTQTLVPQFGGVYNIPYTVPASNNKAIT</sequence>
<proteinExistence type="predicted"/>
<dbReference type="Proteomes" id="UP000014254">
    <property type="component" value="Unassembled WGS sequence"/>
</dbReference>
<dbReference type="InParanoid" id="S2JH87"/>
<evidence type="ECO:0000313" key="1">
    <source>
        <dbReference type="EMBL" id="EPB89696.1"/>
    </source>
</evidence>
<dbReference type="AlphaFoldDB" id="S2JH87"/>
<dbReference type="VEuPathDB" id="FungiDB:HMPREF1544_03496"/>
<evidence type="ECO:0000313" key="2">
    <source>
        <dbReference type="Proteomes" id="UP000014254"/>
    </source>
</evidence>
<accession>S2JH87</accession>
<keyword evidence="2" id="KW-1185">Reference proteome</keyword>
<dbReference type="EMBL" id="KE123931">
    <property type="protein sequence ID" value="EPB89696.1"/>
    <property type="molecule type" value="Genomic_DNA"/>
</dbReference>
<gene>
    <name evidence="1" type="ORF">HMPREF1544_03496</name>
</gene>
<protein>
    <submittedName>
        <fullName evidence="1">Uncharacterized protein</fullName>
    </submittedName>
</protein>
<dbReference type="OrthoDB" id="2251369at2759"/>
<name>S2JH87_MUCC1</name>
<reference evidence="2" key="1">
    <citation type="submission" date="2013-05" db="EMBL/GenBank/DDBJ databases">
        <title>The Genome sequence of Mucor circinelloides f. circinelloides 1006PhL.</title>
        <authorList>
            <consortium name="The Broad Institute Genomics Platform"/>
            <person name="Cuomo C."/>
            <person name="Earl A."/>
            <person name="Findley K."/>
            <person name="Lee S.C."/>
            <person name="Walker B."/>
            <person name="Young S."/>
            <person name="Zeng Q."/>
            <person name="Gargeya S."/>
            <person name="Fitzgerald M."/>
            <person name="Haas B."/>
            <person name="Abouelleil A."/>
            <person name="Allen A.W."/>
            <person name="Alvarado L."/>
            <person name="Arachchi H.M."/>
            <person name="Berlin A.M."/>
            <person name="Chapman S.B."/>
            <person name="Gainer-Dewar J."/>
            <person name="Goldberg J."/>
            <person name="Griggs A."/>
            <person name="Gujja S."/>
            <person name="Hansen M."/>
            <person name="Howarth C."/>
            <person name="Imamovic A."/>
            <person name="Ireland A."/>
            <person name="Larimer J."/>
            <person name="McCowan C."/>
            <person name="Murphy C."/>
            <person name="Pearson M."/>
            <person name="Poon T.W."/>
            <person name="Priest M."/>
            <person name="Roberts A."/>
            <person name="Saif S."/>
            <person name="Shea T."/>
            <person name="Sisk P."/>
            <person name="Sykes S."/>
            <person name="Wortman J."/>
            <person name="Nusbaum C."/>
            <person name="Birren B."/>
        </authorList>
    </citation>
    <scope>NUCLEOTIDE SEQUENCE [LARGE SCALE GENOMIC DNA]</scope>
    <source>
        <strain evidence="2">1006PhL</strain>
    </source>
</reference>